<dbReference type="Pfam" id="PF08002">
    <property type="entry name" value="DUF1697"/>
    <property type="match status" value="1"/>
</dbReference>
<evidence type="ECO:0000313" key="2">
    <source>
        <dbReference type="Proteomes" id="UP000051176"/>
    </source>
</evidence>
<reference evidence="1 2" key="1">
    <citation type="journal article" date="2015" name="Genome Announc.">
        <title>Expanding the biotechnology potential of lactobacilli through comparative genomics of 213 strains and associated genera.</title>
        <authorList>
            <person name="Sun Z."/>
            <person name="Harris H.M."/>
            <person name="McCann A."/>
            <person name="Guo C."/>
            <person name="Argimon S."/>
            <person name="Zhang W."/>
            <person name="Yang X."/>
            <person name="Jeffery I.B."/>
            <person name="Cooney J.C."/>
            <person name="Kagawa T.F."/>
            <person name="Liu W."/>
            <person name="Song Y."/>
            <person name="Salvetti E."/>
            <person name="Wrobel A."/>
            <person name="Rasinkangas P."/>
            <person name="Parkhill J."/>
            <person name="Rea M.C."/>
            <person name="O'Sullivan O."/>
            <person name="Ritari J."/>
            <person name="Douillard F.P."/>
            <person name="Paul Ross R."/>
            <person name="Yang R."/>
            <person name="Briner A.E."/>
            <person name="Felis G.E."/>
            <person name="de Vos W.M."/>
            <person name="Barrangou R."/>
            <person name="Klaenhammer T.R."/>
            <person name="Caufield P.W."/>
            <person name="Cui Y."/>
            <person name="Zhang H."/>
            <person name="O'Toole P.W."/>
        </authorList>
    </citation>
    <scope>NUCLEOTIDE SEQUENCE [LARGE SCALE GENOMIC DNA]</scope>
    <source>
        <strain evidence="1 2">ATCC 53295</strain>
    </source>
</reference>
<comment type="caution">
    <text evidence="1">The sequence shown here is derived from an EMBL/GenBank/DDBJ whole genome shotgun (WGS) entry which is preliminary data.</text>
</comment>
<sequence length="180" mass="20485">MDYLLILRGINGGSYHPVKMATLRALLTAAGFVHVTSYANSGNLCFTSNQSQPACEQRIAAVLSNNFAFPINFGVFAKSAFLAELQQAPTWWDGQGNRQHMCLFKLQDYGEHDTWLHDHLAPIDQVAMTPHLIFWTVAATGNFQHSWYGQVWGTAFYRQTSTRSYRTTHKLWQLLQERTT</sequence>
<dbReference type="SUPFAM" id="SSF160379">
    <property type="entry name" value="SP0830-like"/>
    <property type="match status" value="1"/>
</dbReference>
<dbReference type="PANTHER" id="PTHR36439:SF1">
    <property type="entry name" value="DUF1697 DOMAIN-CONTAINING PROTEIN"/>
    <property type="match status" value="1"/>
</dbReference>
<evidence type="ECO:0008006" key="3">
    <source>
        <dbReference type="Google" id="ProtNLM"/>
    </source>
</evidence>
<dbReference type="OrthoDB" id="9806494at2"/>
<accession>A0A0R1GZH6</accession>
<dbReference type="RefSeq" id="WP_020089426.1">
    <property type="nucleotide sequence ID" value="NZ_AZCZ01000016.1"/>
</dbReference>
<name>A0A0R1GZH6_9LACO</name>
<keyword evidence="2" id="KW-1185">Reference proteome</keyword>
<protein>
    <recommendedName>
        <fullName evidence="3">DUF1697 domain-containing protein</fullName>
    </recommendedName>
</protein>
<dbReference type="PATRIC" id="fig|1267003.4.peg.563"/>
<evidence type="ECO:0000313" key="1">
    <source>
        <dbReference type="EMBL" id="KRK36785.1"/>
    </source>
</evidence>
<dbReference type="EMBL" id="AZCZ01000016">
    <property type="protein sequence ID" value="KRK36785.1"/>
    <property type="molecule type" value="Genomic_DNA"/>
</dbReference>
<dbReference type="STRING" id="357278.IV61_GL000592"/>
<dbReference type="Gene3D" id="3.30.70.1260">
    <property type="entry name" value="bacterial protein sp0830 like"/>
    <property type="match status" value="1"/>
</dbReference>
<gene>
    <name evidence="1" type="ORF">FD07_GL000525</name>
</gene>
<dbReference type="Gene3D" id="3.30.70.1280">
    <property type="entry name" value="SP0830-like domains"/>
    <property type="match status" value="1"/>
</dbReference>
<proteinExistence type="predicted"/>
<organism evidence="1 2">
    <name type="scientific">Levilactobacillus parabrevis ATCC 53295</name>
    <dbReference type="NCBI Taxonomy" id="1267003"/>
    <lineage>
        <taxon>Bacteria</taxon>
        <taxon>Bacillati</taxon>
        <taxon>Bacillota</taxon>
        <taxon>Bacilli</taxon>
        <taxon>Lactobacillales</taxon>
        <taxon>Lactobacillaceae</taxon>
        <taxon>Levilactobacillus</taxon>
    </lineage>
</organism>
<dbReference type="AlphaFoldDB" id="A0A0R1GZH6"/>
<dbReference type="Proteomes" id="UP000051176">
    <property type="component" value="Unassembled WGS sequence"/>
</dbReference>
<dbReference type="PANTHER" id="PTHR36439">
    <property type="entry name" value="BLL4334 PROTEIN"/>
    <property type="match status" value="1"/>
</dbReference>
<dbReference type="InterPro" id="IPR012545">
    <property type="entry name" value="DUF1697"/>
</dbReference>
<dbReference type="eggNOG" id="COG3797">
    <property type="taxonomic scope" value="Bacteria"/>
</dbReference>